<dbReference type="Proteomes" id="UP001060170">
    <property type="component" value="Chromosome 17"/>
</dbReference>
<comment type="caution">
    <text evidence="1">The sequence shown here is derived from an EMBL/GenBank/DDBJ whole genome shotgun (WGS) entry which is preliminary data.</text>
</comment>
<evidence type="ECO:0000313" key="1">
    <source>
        <dbReference type="EMBL" id="KAI7937096.1"/>
    </source>
</evidence>
<proteinExistence type="predicted"/>
<dbReference type="EMBL" id="CM045881">
    <property type="protein sequence ID" value="KAI7937096.1"/>
    <property type="molecule type" value="Genomic_DNA"/>
</dbReference>
<protein>
    <submittedName>
        <fullName evidence="1">Uncharacterized protein</fullName>
    </submittedName>
</protein>
<reference evidence="2" key="1">
    <citation type="journal article" date="2018" name="BMC Genomics">
        <title>Genomic insights into host adaptation between the wheat stripe rust pathogen (Puccinia striiformis f. sp. tritici) and the barley stripe rust pathogen (Puccinia striiformis f. sp. hordei).</title>
        <authorList>
            <person name="Xia C."/>
            <person name="Wang M."/>
            <person name="Yin C."/>
            <person name="Cornejo O.E."/>
            <person name="Hulbert S.H."/>
            <person name="Chen X."/>
        </authorList>
    </citation>
    <scope>NUCLEOTIDE SEQUENCE [LARGE SCALE GENOMIC DNA]</scope>
    <source>
        <strain evidence="2">93-210</strain>
    </source>
</reference>
<reference evidence="1 2" key="3">
    <citation type="journal article" date="2022" name="Microbiol. Spectr.">
        <title>Folding features and dynamics of 3D genome architecture in plant fungal pathogens.</title>
        <authorList>
            <person name="Xia C."/>
        </authorList>
    </citation>
    <scope>NUCLEOTIDE SEQUENCE [LARGE SCALE GENOMIC DNA]</scope>
    <source>
        <strain evidence="1 2">93-210</strain>
    </source>
</reference>
<evidence type="ECO:0000313" key="2">
    <source>
        <dbReference type="Proteomes" id="UP001060170"/>
    </source>
</evidence>
<gene>
    <name evidence="1" type="ORF">MJO28_015995</name>
</gene>
<organism evidence="1 2">
    <name type="scientific">Puccinia striiformis f. sp. tritici</name>
    <dbReference type="NCBI Taxonomy" id="168172"/>
    <lineage>
        <taxon>Eukaryota</taxon>
        <taxon>Fungi</taxon>
        <taxon>Dikarya</taxon>
        <taxon>Basidiomycota</taxon>
        <taxon>Pucciniomycotina</taxon>
        <taxon>Pucciniomycetes</taxon>
        <taxon>Pucciniales</taxon>
        <taxon>Pucciniaceae</taxon>
        <taxon>Puccinia</taxon>
    </lineage>
</organism>
<reference evidence="2" key="2">
    <citation type="journal article" date="2018" name="Mol. Plant Microbe Interact.">
        <title>Genome sequence resources for the wheat stripe rust pathogen (Puccinia striiformis f. sp. tritici) and the barley stripe rust pathogen (Puccinia striiformis f. sp. hordei).</title>
        <authorList>
            <person name="Xia C."/>
            <person name="Wang M."/>
            <person name="Yin C."/>
            <person name="Cornejo O.E."/>
            <person name="Hulbert S.H."/>
            <person name="Chen X."/>
        </authorList>
    </citation>
    <scope>NUCLEOTIDE SEQUENCE [LARGE SCALE GENOMIC DNA]</scope>
    <source>
        <strain evidence="2">93-210</strain>
    </source>
</reference>
<keyword evidence="2" id="KW-1185">Reference proteome</keyword>
<accession>A0ACC0DQL1</accession>
<sequence>MSLDICRFVILLGLNIACNALEESSGRSFSPFLDWKSESSHLDDILGISAVTPAETTGRPSIPHYAPPTMNSRVFYPSAPPANLAMGTSTMFQPHHEQLLTNVHVAPTLSEYGNAPGHYRNSAGADFTPFQWPASQYGESSQFMPTGSSQDPFQYNLDWNAFTNGFPSQEYTNELPSIHAPGNRRLMTMKHLNSHTHQSENMDQPLASDETTTWQLSTARDEDHVPLTRNAIWARPIPKKFRARPPDPQVMVENRLGEISLPAISNTIRPVDQQPKRSSDDMARYSDASRMIQTQHKNMKIQREHSMRNIFKFDYGVFGRHNPSVKEKERINALNALTEPLPNRQLQISDDKPQEFYEKFCQLFHIRGTLGKNKKTIKQKLKEDAARVHNRRALFNSAVDQIMYMKDYWYRFWEEKYKIQFHSIGFVREKYCSGTVVERDFVLFIFYVDMIGTIIRHGEEIKPDGRQGTRSIPMELAIKFYEATGKIKWSYQEDPLLFERYALVQSEQGSGAQKLTQKSVSDRLWMSIESLVGLPGYENLYTMFFLTGPGGGHQLATKGFFNDVFCHSITTLNQRLFNYYNSRI</sequence>
<name>A0ACC0DQL1_9BASI</name>